<dbReference type="InterPro" id="IPR033347">
    <property type="entry name" value="Di19"/>
</dbReference>
<dbReference type="PANTHER" id="PTHR31875:SF25">
    <property type="entry name" value="PROTEIN DEHYDRATION-INDUCED 19 HOMOLOG 2"/>
    <property type="match status" value="1"/>
</dbReference>
<dbReference type="InterPro" id="IPR008598">
    <property type="entry name" value="Di19_Zn-bd"/>
</dbReference>
<proteinExistence type="predicted"/>
<dbReference type="Pfam" id="PF05605">
    <property type="entry name" value="zf-Di19"/>
    <property type="match status" value="1"/>
</dbReference>
<name>A0A2P2IKD4_RHIMU</name>
<feature type="domain" description="Di19 zinc-binding" evidence="1">
    <location>
        <begin position="46"/>
        <end position="100"/>
    </location>
</feature>
<dbReference type="EMBL" id="GGEC01001199">
    <property type="protein sequence ID" value="MBW81682.1"/>
    <property type="molecule type" value="Transcribed_RNA"/>
</dbReference>
<evidence type="ECO:0000313" key="2">
    <source>
        <dbReference type="EMBL" id="MBW81682.1"/>
    </source>
</evidence>
<dbReference type="AlphaFoldDB" id="A0A2P2IKD4"/>
<organism evidence="2">
    <name type="scientific">Rhizophora mucronata</name>
    <name type="common">Asiatic mangrove</name>
    <dbReference type="NCBI Taxonomy" id="61149"/>
    <lineage>
        <taxon>Eukaryota</taxon>
        <taxon>Viridiplantae</taxon>
        <taxon>Streptophyta</taxon>
        <taxon>Embryophyta</taxon>
        <taxon>Tracheophyta</taxon>
        <taxon>Spermatophyta</taxon>
        <taxon>Magnoliopsida</taxon>
        <taxon>eudicotyledons</taxon>
        <taxon>Gunneridae</taxon>
        <taxon>Pentapetalae</taxon>
        <taxon>rosids</taxon>
        <taxon>fabids</taxon>
        <taxon>Malpighiales</taxon>
        <taxon>Rhizophoraceae</taxon>
        <taxon>Rhizophora</taxon>
    </lineage>
</organism>
<dbReference type="PANTHER" id="PTHR31875">
    <property type="entry name" value="PROTEIN DEHYDRATION-INDUCED 19"/>
    <property type="match status" value="1"/>
</dbReference>
<evidence type="ECO:0000259" key="1">
    <source>
        <dbReference type="Pfam" id="PF05605"/>
    </source>
</evidence>
<protein>
    <recommendedName>
        <fullName evidence="1">Di19 zinc-binding domain-containing protein</fullName>
    </recommendedName>
</protein>
<reference evidence="2" key="1">
    <citation type="submission" date="2018-02" db="EMBL/GenBank/DDBJ databases">
        <title>Rhizophora mucronata_Transcriptome.</title>
        <authorList>
            <person name="Meera S.P."/>
            <person name="Sreeshan A."/>
            <person name="Augustine A."/>
        </authorList>
    </citation>
    <scope>NUCLEOTIDE SEQUENCE</scope>
    <source>
        <tissue evidence="2">Leaf</tissue>
    </source>
</reference>
<sequence>MEDSGTWSFGLSTSSRSYRSALKSFSDLCIEFEEMEMEGDDDLRVDYPCPFCAEDFDLVELCHHIDDEHPVEAKFGLQVCPVCAESVRMNIVGHIIAQHGDMFKISFFLIYILSV</sequence>
<accession>A0A2P2IKD4</accession>